<reference evidence="3 4" key="1">
    <citation type="journal article" date="2016" name="Mol. Biol. Evol.">
        <title>Comparative Genomics of Early-Diverging Mushroom-Forming Fungi Provides Insights into the Origins of Lignocellulose Decay Capabilities.</title>
        <authorList>
            <person name="Nagy L.G."/>
            <person name="Riley R."/>
            <person name="Tritt A."/>
            <person name="Adam C."/>
            <person name="Daum C."/>
            <person name="Floudas D."/>
            <person name="Sun H."/>
            <person name="Yadav J.S."/>
            <person name="Pangilinan J."/>
            <person name="Larsson K.H."/>
            <person name="Matsuura K."/>
            <person name="Barry K."/>
            <person name="Labutti K."/>
            <person name="Kuo R."/>
            <person name="Ohm R.A."/>
            <person name="Bhattacharya S.S."/>
            <person name="Shirouzu T."/>
            <person name="Yoshinaga Y."/>
            <person name="Martin F.M."/>
            <person name="Grigoriev I.V."/>
            <person name="Hibbett D.S."/>
        </authorList>
    </citation>
    <scope>NUCLEOTIDE SEQUENCE [LARGE SCALE GENOMIC DNA]</scope>
    <source>
        <strain evidence="3 4">HHB10207 ss-3</strain>
    </source>
</reference>
<protein>
    <recommendedName>
        <fullName evidence="2">Fungal-type protein kinase domain-containing protein</fullName>
    </recommendedName>
</protein>
<feature type="domain" description="Fungal-type protein kinase" evidence="2">
    <location>
        <begin position="162"/>
        <end position="402"/>
    </location>
</feature>
<organism evidence="3 4">
    <name type="scientific">Sistotremastrum suecicum HHB10207 ss-3</name>
    <dbReference type="NCBI Taxonomy" id="1314776"/>
    <lineage>
        <taxon>Eukaryota</taxon>
        <taxon>Fungi</taxon>
        <taxon>Dikarya</taxon>
        <taxon>Basidiomycota</taxon>
        <taxon>Agaricomycotina</taxon>
        <taxon>Agaricomycetes</taxon>
        <taxon>Sistotremastrales</taxon>
        <taxon>Sistotremastraceae</taxon>
        <taxon>Sistotremastrum</taxon>
    </lineage>
</organism>
<evidence type="ECO:0000256" key="1">
    <source>
        <dbReference type="SAM" id="MobiDB-lite"/>
    </source>
</evidence>
<dbReference type="InterPro" id="IPR040976">
    <property type="entry name" value="Pkinase_fungal"/>
</dbReference>
<evidence type="ECO:0000313" key="4">
    <source>
        <dbReference type="Proteomes" id="UP000076798"/>
    </source>
</evidence>
<dbReference type="OrthoDB" id="2747778at2759"/>
<dbReference type="Pfam" id="PF17667">
    <property type="entry name" value="Pkinase_fungal"/>
    <property type="match status" value="1"/>
</dbReference>
<evidence type="ECO:0000313" key="3">
    <source>
        <dbReference type="EMBL" id="KZT39942.1"/>
    </source>
</evidence>
<keyword evidence="4" id="KW-1185">Reference proteome</keyword>
<dbReference type="EMBL" id="KV428039">
    <property type="protein sequence ID" value="KZT39942.1"/>
    <property type="molecule type" value="Genomic_DNA"/>
</dbReference>
<evidence type="ECO:0000259" key="2">
    <source>
        <dbReference type="Pfam" id="PF17667"/>
    </source>
</evidence>
<proteinExistence type="predicted"/>
<name>A0A166ETW9_9AGAM</name>
<dbReference type="AlphaFoldDB" id="A0A166ETW9"/>
<dbReference type="Proteomes" id="UP000076798">
    <property type="component" value="Unassembled WGS sequence"/>
</dbReference>
<feature type="region of interest" description="Disordered" evidence="1">
    <location>
        <begin position="342"/>
        <end position="363"/>
    </location>
</feature>
<gene>
    <name evidence="3" type="ORF">SISSUDRAFT_1044909</name>
</gene>
<accession>A0A166ETW9</accession>
<sequence length="412" mass="46926">MSVFSLTASNDSDPWVDIYEEAENLVKAVKKELHGHVAQSDKFLSHLCTLSGVHETLTANVLADHYNHDQRRWKDWPTGTYTPRFKSFQRIASFCSDSRSPTLLHVHRTLAREDSGPPRLEWPTDAERRVLLCSICENFKSITELIPLAFHARQFLTRWMFLKSIYGVLLSYTHVVFVRFDRSGVILSQAIDLHEEPELLLRSIMGCTSLIEQSLDTSVSTANGQAILSRPSPPGEMTSYIVEESIHQNHVLRGSGTRVLSVFKSDKPETKLVFKDWWRDQNGIDESEVMIAVSGLFGLPHYVSHWAVCEPDGEVQTTDFLDKDLKPAPNFVDEDDIVRYSNQPDSEDVDPDADEVKTASSSLNRESRIHCRMLSRDRGHHLLQFRNTPRVVLTAIHDAILGELFKRLAFVR</sequence>